<dbReference type="Gene3D" id="3.30.160.60">
    <property type="entry name" value="Classic Zinc Finger"/>
    <property type="match status" value="4"/>
</dbReference>
<evidence type="ECO:0000259" key="15">
    <source>
        <dbReference type="PROSITE" id="PS50157"/>
    </source>
</evidence>
<dbReference type="PANTHER" id="PTHR16515:SF59">
    <property type="entry name" value="PR DOMAIN ZINC FINGER PROTEIN 1"/>
    <property type="match status" value="1"/>
</dbReference>
<dbReference type="FunFam" id="3.30.160.60:FF:000748">
    <property type="entry name" value="PR domain zinc finger protein"/>
    <property type="match status" value="1"/>
</dbReference>
<keyword evidence="12" id="KW-0539">Nucleus</keyword>
<dbReference type="PANTHER" id="PTHR16515">
    <property type="entry name" value="PR DOMAIN ZINC FINGER PROTEIN"/>
    <property type="match status" value="1"/>
</dbReference>
<dbReference type="SMART" id="SM00317">
    <property type="entry name" value="SET"/>
    <property type="match status" value="1"/>
</dbReference>
<dbReference type="OrthoDB" id="7327383at2759"/>
<dbReference type="GO" id="GO:0045165">
    <property type="term" value="P:cell fate commitment"/>
    <property type="evidence" value="ECO:0007669"/>
    <property type="project" value="TreeGrafter"/>
</dbReference>
<dbReference type="GO" id="GO:0045087">
    <property type="term" value="P:innate immune response"/>
    <property type="evidence" value="ECO:0007669"/>
    <property type="project" value="UniProtKB-KW"/>
</dbReference>
<evidence type="ECO:0000313" key="17">
    <source>
        <dbReference type="EMBL" id="AAP35029.1"/>
    </source>
</evidence>
<keyword evidence="9" id="KW-0238">DNA-binding</keyword>
<dbReference type="FunFam" id="3.30.160.60:FF:000262">
    <property type="entry name" value="PR domain zinc finger protein 1"/>
    <property type="match status" value="1"/>
</dbReference>
<dbReference type="PROSITE" id="PS50280">
    <property type="entry name" value="SET"/>
    <property type="match status" value="1"/>
</dbReference>
<reference evidence="17" key="1">
    <citation type="journal article" date="2003" name="Gene Expr. Patterns">
        <title>Expression of AmKrox, a starfish ortholog of a sea urchin transcription factor essential for endomesodermal specification.</title>
        <authorList>
            <person name="Hinman V.F."/>
            <person name="Davidson E.H."/>
        </authorList>
    </citation>
    <scope>NUCLEOTIDE SEQUENCE</scope>
</reference>
<dbReference type="EMBL" id="AY196329">
    <property type="protein sequence ID" value="AAP35029.1"/>
    <property type="molecule type" value="mRNA"/>
</dbReference>
<dbReference type="GO" id="GO:0000978">
    <property type="term" value="F:RNA polymerase II cis-regulatory region sequence-specific DNA binding"/>
    <property type="evidence" value="ECO:0007669"/>
    <property type="project" value="TreeGrafter"/>
</dbReference>
<protein>
    <submittedName>
        <fullName evidence="17">Krox zinc finger transcription factor</fullName>
    </submittedName>
</protein>
<evidence type="ECO:0000256" key="7">
    <source>
        <dbReference type="ARBA" id="ARBA00022859"/>
    </source>
</evidence>
<keyword evidence="2" id="KW-0399">Innate immunity</keyword>
<dbReference type="InterPro" id="IPR046341">
    <property type="entry name" value="SET_dom_sf"/>
</dbReference>
<feature type="domain" description="C2H2-type" evidence="15">
    <location>
        <begin position="593"/>
        <end position="620"/>
    </location>
</feature>
<keyword evidence="8" id="KW-0805">Transcription regulation</keyword>
<keyword evidence="5 13" id="KW-0863">Zinc-finger</keyword>
<dbReference type="AlphaFoldDB" id="Q6XZF4"/>
<feature type="region of interest" description="Disordered" evidence="14">
    <location>
        <begin position="672"/>
        <end position="751"/>
    </location>
</feature>
<gene>
    <name evidence="17" type="primary">Krox-alpha</name>
</gene>
<sequence length="845" mass="94026">MKGPGSALWRGLQTERMHPWWRAHFDEQSYYNRCAKMGCDDDTNSWLDLEEAEYQTKCIYVVNDKPCQGEPDECRAAASLPANLKYVERDGQIVGVVARDYIPQGTRFGPLIGQIYREEEVPREANRKYFWRIYKAQKFIHYIDGFDPHKSNWMRHVNPANSACDQNLVACQYDTDIYFYTVKPIRQGTELLVWYCKEFQRRLEQPVAMETAAGDGGKGVSSRVNSAFPVSEPKHDEALDFSMPPRTTSSGKAAATATTTVLNLSSTPAIAVDFPERLSTKRPIGVPVGAIVANPASGPGFSGPGFSHPMMSPQTSPVQTGAAGAMPQNMAELKPQPAHQIPKHVAEAASKAGVLIPQPISMHVGRHQGLPFILPQYMYNPLLVRTPLQNGMSIIPSPSILRTRGFDPRLSKPDIRDDLSKDTSLPKNSSPGATATHLSNFFQTSVPSFSLPISFADVHSQSNFKQETSKEDGSSSPYKLTRKRPSGNVEYGHKSLEYQLPRKNGKIMYECNVCKKVFGQLSNLKVHLRVHSGERPFRCEVCSKGFTQYAHLQKHHLVHTGEKPHRCNVCDKCFSSTSNLKTHMRLHNGEKPYTCKLCPAKFTQYVHLKLHKRSHLEEGYVYDPSEEANLSVSPSPSLLLLLRVPHRRPKKIKTEFQSYQSHLVSTDVADYFGQMGEDSPSQSSESSEEKESLPEGSHAQTSGVTEQHSDQTSMTTFRDGSPSSVRGSPPPLVPINRAPMNSNDTQDKPEEVNTLVHRESGDSYREKSGRPNDAALFETDASREATVNTNNSLAVGIDSAHKQKENSEGNIKCKLEKCTVIQSQSHATKIENVVQKILSKAVQSS</sequence>
<dbReference type="InterPro" id="IPR013087">
    <property type="entry name" value="Znf_C2H2_type"/>
</dbReference>
<feature type="domain" description="C2H2-type" evidence="15">
    <location>
        <begin position="565"/>
        <end position="592"/>
    </location>
</feature>
<evidence type="ECO:0000256" key="4">
    <source>
        <dbReference type="ARBA" id="ARBA00022737"/>
    </source>
</evidence>
<feature type="compositionally biased region" description="Polar residues" evidence="14">
    <location>
        <begin position="422"/>
        <end position="432"/>
    </location>
</feature>
<keyword evidence="11" id="KW-0804">Transcription</keyword>
<feature type="domain" description="SET" evidence="16">
    <location>
        <begin position="72"/>
        <end position="196"/>
    </location>
</feature>
<dbReference type="CDD" id="cd19187">
    <property type="entry name" value="PR-SET_PRDM1"/>
    <property type="match status" value="1"/>
</dbReference>
<organism evidence="17">
    <name type="scientific">Patiria miniata</name>
    <name type="common">Bat star</name>
    <name type="synonym">Asterina miniata</name>
    <dbReference type="NCBI Taxonomy" id="46514"/>
    <lineage>
        <taxon>Eukaryota</taxon>
        <taxon>Metazoa</taxon>
        <taxon>Echinodermata</taxon>
        <taxon>Eleutherozoa</taxon>
        <taxon>Asterozoa</taxon>
        <taxon>Asteroidea</taxon>
        <taxon>Valvatacea</taxon>
        <taxon>Valvatida</taxon>
        <taxon>Asterinidae</taxon>
        <taxon>Patiria</taxon>
    </lineage>
</organism>
<dbReference type="InterPro" id="IPR044413">
    <property type="entry name" value="PRDM1_PR-SET"/>
</dbReference>
<dbReference type="Pfam" id="PF21549">
    <property type="entry name" value="PRDM2_PR"/>
    <property type="match status" value="1"/>
</dbReference>
<evidence type="ECO:0000256" key="8">
    <source>
        <dbReference type="ARBA" id="ARBA00023015"/>
    </source>
</evidence>
<dbReference type="SMART" id="SM00355">
    <property type="entry name" value="ZnF_C2H2"/>
    <property type="match status" value="4"/>
</dbReference>
<keyword evidence="6" id="KW-0862">Zinc</keyword>
<dbReference type="GO" id="GO:0008270">
    <property type="term" value="F:zinc ion binding"/>
    <property type="evidence" value="ECO:0007669"/>
    <property type="project" value="UniProtKB-KW"/>
</dbReference>
<evidence type="ECO:0000256" key="3">
    <source>
        <dbReference type="ARBA" id="ARBA00022723"/>
    </source>
</evidence>
<dbReference type="InterPro" id="IPR016608">
    <property type="entry name" value="PRDM1"/>
</dbReference>
<evidence type="ECO:0000256" key="9">
    <source>
        <dbReference type="ARBA" id="ARBA00023125"/>
    </source>
</evidence>
<evidence type="ECO:0000256" key="14">
    <source>
        <dbReference type="SAM" id="MobiDB-lite"/>
    </source>
</evidence>
<dbReference type="PROSITE" id="PS50157">
    <property type="entry name" value="ZINC_FINGER_C2H2_2"/>
    <property type="match status" value="4"/>
</dbReference>
<dbReference type="PROSITE" id="PS00028">
    <property type="entry name" value="ZINC_FINGER_C2H2_1"/>
    <property type="match status" value="4"/>
</dbReference>
<evidence type="ECO:0000256" key="1">
    <source>
        <dbReference type="ARBA" id="ARBA00004123"/>
    </source>
</evidence>
<dbReference type="InterPro" id="IPR036236">
    <property type="entry name" value="Znf_C2H2_sf"/>
</dbReference>
<accession>Q6XZF4</accession>
<evidence type="ECO:0000256" key="13">
    <source>
        <dbReference type="PROSITE-ProRule" id="PRU00042"/>
    </source>
</evidence>
<dbReference type="GO" id="GO:0001227">
    <property type="term" value="F:DNA-binding transcription repressor activity, RNA polymerase II-specific"/>
    <property type="evidence" value="ECO:0007669"/>
    <property type="project" value="InterPro"/>
</dbReference>
<dbReference type="FunFam" id="3.30.160.60:FF:000132">
    <property type="entry name" value="PR domain zinc finger protein 1"/>
    <property type="match status" value="1"/>
</dbReference>
<keyword evidence="3" id="KW-0479">Metal-binding</keyword>
<dbReference type="SUPFAM" id="SSF82199">
    <property type="entry name" value="SET domain"/>
    <property type="match status" value="1"/>
</dbReference>
<dbReference type="GO" id="GO:0005737">
    <property type="term" value="C:cytoplasm"/>
    <property type="evidence" value="ECO:0007669"/>
    <property type="project" value="TreeGrafter"/>
</dbReference>
<dbReference type="GO" id="GO:0002250">
    <property type="term" value="P:adaptive immune response"/>
    <property type="evidence" value="ECO:0007669"/>
    <property type="project" value="UniProtKB-KW"/>
</dbReference>
<comment type="subcellular location">
    <subcellularLocation>
        <location evidence="1">Nucleus</location>
    </subcellularLocation>
</comment>
<keyword evidence="10" id="KW-1064">Adaptive immunity</keyword>
<evidence type="ECO:0000256" key="6">
    <source>
        <dbReference type="ARBA" id="ARBA00022833"/>
    </source>
</evidence>
<evidence type="ECO:0000256" key="2">
    <source>
        <dbReference type="ARBA" id="ARBA00022588"/>
    </source>
</evidence>
<dbReference type="PIRSF" id="PIRSF013212">
    <property type="entry name" value="PRDM1"/>
    <property type="match status" value="1"/>
</dbReference>
<dbReference type="InterPro" id="IPR050331">
    <property type="entry name" value="Zinc_finger"/>
</dbReference>
<dbReference type="Pfam" id="PF00096">
    <property type="entry name" value="zf-C2H2"/>
    <property type="match status" value="4"/>
</dbReference>
<keyword evidence="4" id="KW-0677">Repeat</keyword>
<proteinExistence type="evidence at transcript level"/>
<feature type="compositionally biased region" description="Basic and acidic residues" evidence="14">
    <location>
        <begin position="404"/>
        <end position="421"/>
    </location>
</feature>
<evidence type="ECO:0000256" key="11">
    <source>
        <dbReference type="ARBA" id="ARBA00023163"/>
    </source>
</evidence>
<dbReference type="SUPFAM" id="SSF57667">
    <property type="entry name" value="beta-beta-alpha zinc fingers"/>
    <property type="match status" value="2"/>
</dbReference>
<feature type="region of interest" description="Disordered" evidence="14">
    <location>
        <begin position="396"/>
        <end position="432"/>
    </location>
</feature>
<dbReference type="GO" id="GO:0005634">
    <property type="term" value="C:nucleus"/>
    <property type="evidence" value="ECO:0007669"/>
    <property type="project" value="UniProtKB-SubCell"/>
</dbReference>
<evidence type="ECO:0000259" key="16">
    <source>
        <dbReference type="PROSITE" id="PS50280"/>
    </source>
</evidence>
<name>Q6XZF4_PATMI</name>
<feature type="domain" description="C2H2-type" evidence="15">
    <location>
        <begin position="537"/>
        <end position="564"/>
    </location>
</feature>
<dbReference type="Gene3D" id="2.170.270.10">
    <property type="entry name" value="SET domain"/>
    <property type="match status" value="1"/>
</dbReference>
<evidence type="ECO:0000256" key="12">
    <source>
        <dbReference type="ARBA" id="ARBA00023242"/>
    </source>
</evidence>
<keyword evidence="7" id="KW-0391">Immunity</keyword>
<feature type="region of interest" description="Disordered" evidence="14">
    <location>
        <begin position="462"/>
        <end position="487"/>
    </location>
</feature>
<feature type="compositionally biased region" description="Polar residues" evidence="14">
    <location>
        <begin position="698"/>
        <end position="718"/>
    </location>
</feature>
<evidence type="ECO:0000256" key="5">
    <source>
        <dbReference type="ARBA" id="ARBA00022771"/>
    </source>
</evidence>
<feature type="domain" description="C2H2-type" evidence="15">
    <location>
        <begin position="509"/>
        <end position="536"/>
    </location>
</feature>
<evidence type="ECO:0000256" key="10">
    <source>
        <dbReference type="ARBA" id="ARBA00023130"/>
    </source>
</evidence>
<dbReference type="InterPro" id="IPR001214">
    <property type="entry name" value="SET_dom"/>
</dbReference>
<dbReference type="FunFam" id="3.30.160.60:FF:000211">
    <property type="entry name" value="PR domain zinc finger protein 1"/>
    <property type="match status" value="1"/>
</dbReference>